<name>A0A3M7L8X2_9FLAO</name>
<dbReference type="Proteomes" id="UP000267524">
    <property type="component" value="Unassembled WGS sequence"/>
</dbReference>
<sequence>MKFTENFYKLLLIVYVFIFSKNILQIFFGIITTSPNKQYDSLILINPLNFSNSTFIFYLLYFILYELVILGTGIYLPLYILLFFIVRRLGNKISIHILYLLILYCMAIWLFNVEMDPFCILVIGILGFLNWFLFKKWVNEK</sequence>
<feature type="transmembrane region" description="Helical" evidence="1">
    <location>
        <begin position="117"/>
        <end position="134"/>
    </location>
</feature>
<keyword evidence="1" id="KW-0812">Transmembrane</keyword>
<keyword evidence="1" id="KW-0472">Membrane</keyword>
<evidence type="ECO:0000256" key="1">
    <source>
        <dbReference type="SAM" id="Phobius"/>
    </source>
</evidence>
<dbReference type="AlphaFoldDB" id="A0A3M7L8X2"/>
<keyword evidence="1" id="KW-1133">Transmembrane helix</keyword>
<feature type="transmembrane region" description="Helical" evidence="1">
    <location>
        <begin position="93"/>
        <end position="111"/>
    </location>
</feature>
<protein>
    <submittedName>
        <fullName evidence="2">Uncharacterized protein</fullName>
    </submittedName>
</protein>
<feature type="transmembrane region" description="Helical" evidence="1">
    <location>
        <begin position="55"/>
        <end position="86"/>
    </location>
</feature>
<reference evidence="2 3" key="1">
    <citation type="submission" date="2018-08" db="EMBL/GenBank/DDBJ databases">
        <title>Chryseobacterium nematophagum: a novel matrix digesting pathogen of nematodes.</title>
        <authorList>
            <person name="Page A."/>
            <person name="Roberts M."/>
            <person name="Felix M.-A."/>
            <person name="Weir W."/>
        </authorList>
    </citation>
    <scope>NUCLEOTIDE SEQUENCE [LARGE SCALE GENOMIC DNA]</scope>
    <source>
        <strain evidence="2 3">JUb275</strain>
    </source>
</reference>
<dbReference type="EMBL" id="QWIV01000014">
    <property type="protein sequence ID" value="RMZ58474.1"/>
    <property type="molecule type" value="Genomic_DNA"/>
</dbReference>
<feature type="transmembrane region" description="Helical" evidence="1">
    <location>
        <begin position="12"/>
        <end position="35"/>
    </location>
</feature>
<accession>A0A3M7L8X2</accession>
<gene>
    <name evidence="2" type="ORF">D1632_12730</name>
</gene>
<organism evidence="2 3">
    <name type="scientific">Chryseobacterium nematophagum</name>
    <dbReference type="NCBI Taxonomy" id="2305228"/>
    <lineage>
        <taxon>Bacteria</taxon>
        <taxon>Pseudomonadati</taxon>
        <taxon>Bacteroidota</taxon>
        <taxon>Flavobacteriia</taxon>
        <taxon>Flavobacteriales</taxon>
        <taxon>Weeksellaceae</taxon>
        <taxon>Chryseobacterium group</taxon>
        <taxon>Chryseobacterium</taxon>
    </lineage>
</organism>
<keyword evidence="3" id="KW-1185">Reference proteome</keyword>
<evidence type="ECO:0000313" key="3">
    <source>
        <dbReference type="Proteomes" id="UP000267524"/>
    </source>
</evidence>
<comment type="caution">
    <text evidence="2">The sequence shown here is derived from an EMBL/GenBank/DDBJ whole genome shotgun (WGS) entry which is preliminary data.</text>
</comment>
<evidence type="ECO:0000313" key="2">
    <source>
        <dbReference type="EMBL" id="RMZ58474.1"/>
    </source>
</evidence>
<proteinExistence type="predicted"/>